<dbReference type="EMBL" id="VSSQ01139597">
    <property type="protein sequence ID" value="MPN62079.1"/>
    <property type="molecule type" value="Genomic_DNA"/>
</dbReference>
<dbReference type="SMART" id="SM00850">
    <property type="entry name" value="LytTR"/>
    <property type="match status" value="1"/>
</dbReference>
<evidence type="ECO:0000259" key="1">
    <source>
        <dbReference type="PROSITE" id="PS50930"/>
    </source>
</evidence>
<dbReference type="InterPro" id="IPR007492">
    <property type="entry name" value="LytTR_DNA-bd_dom"/>
</dbReference>
<evidence type="ECO:0000313" key="2">
    <source>
        <dbReference type="EMBL" id="MPN62079.1"/>
    </source>
</evidence>
<dbReference type="PANTHER" id="PTHR37299:SF1">
    <property type="entry name" value="STAGE 0 SPORULATION PROTEIN A HOMOLOG"/>
    <property type="match status" value="1"/>
</dbReference>
<dbReference type="Gene3D" id="2.40.50.1020">
    <property type="entry name" value="LytTr DNA-binding domain"/>
    <property type="match status" value="1"/>
</dbReference>
<dbReference type="GO" id="GO:0003677">
    <property type="term" value="F:DNA binding"/>
    <property type="evidence" value="ECO:0007669"/>
    <property type="project" value="InterPro"/>
</dbReference>
<dbReference type="PANTHER" id="PTHR37299">
    <property type="entry name" value="TRANSCRIPTIONAL REGULATOR-RELATED"/>
    <property type="match status" value="1"/>
</dbReference>
<sequence length="97" mass="11535">MKCEQIAFCVANEGYVSLMTDEGKEYLCDFTLKQLEEKLPDDFLRVQKSYIVNKQKIEEIQKYFNNRLILKMGDRHHTRITTGTSYIDVIRRKLELV</sequence>
<dbReference type="PROSITE" id="PS50930">
    <property type="entry name" value="HTH_LYTTR"/>
    <property type="match status" value="1"/>
</dbReference>
<organism evidence="2">
    <name type="scientific">bioreactor metagenome</name>
    <dbReference type="NCBI Taxonomy" id="1076179"/>
    <lineage>
        <taxon>unclassified sequences</taxon>
        <taxon>metagenomes</taxon>
        <taxon>ecological metagenomes</taxon>
    </lineage>
</organism>
<dbReference type="InterPro" id="IPR046947">
    <property type="entry name" value="LytR-like"/>
</dbReference>
<accession>A0A645JHB3</accession>
<protein>
    <recommendedName>
        <fullName evidence="1">HTH LytTR-type domain-containing protein</fullName>
    </recommendedName>
</protein>
<dbReference type="Pfam" id="PF04397">
    <property type="entry name" value="LytTR"/>
    <property type="match status" value="1"/>
</dbReference>
<gene>
    <name evidence="2" type="ORF">SDC9_209825</name>
</gene>
<dbReference type="GO" id="GO:0000156">
    <property type="term" value="F:phosphorelay response regulator activity"/>
    <property type="evidence" value="ECO:0007669"/>
    <property type="project" value="InterPro"/>
</dbReference>
<feature type="domain" description="HTH LytTR-type" evidence="1">
    <location>
        <begin position="1"/>
        <end position="96"/>
    </location>
</feature>
<reference evidence="2" key="1">
    <citation type="submission" date="2019-08" db="EMBL/GenBank/DDBJ databases">
        <authorList>
            <person name="Kucharzyk K."/>
            <person name="Murdoch R.W."/>
            <person name="Higgins S."/>
            <person name="Loffler F."/>
        </authorList>
    </citation>
    <scope>NUCLEOTIDE SEQUENCE</scope>
</reference>
<proteinExistence type="predicted"/>
<dbReference type="AlphaFoldDB" id="A0A645JHB3"/>
<comment type="caution">
    <text evidence="2">The sequence shown here is derived from an EMBL/GenBank/DDBJ whole genome shotgun (WGS) entry which is preliminary data.</text>
</comment>
<name>A0A645JHB3_9ZZZZ</name>